<accession>A0ABY5EIT9</accession>
<dbReference type="GO" id="GO:0016787">
    <property type="term" value="F:hydrolase activity"/>
    <property type="evidence" value="ECO:0007669"/>
    <property type="project" value="UniProtKB-KW"/>
</dbReference>
<dbReference type="Proteomes" id="UP001059607">
    <property type="component" value="Chromosome"/>
</dbReference>
<dbReference type="InterPro" id="IPR000073">
    <property type="entry name" value="AB_hydrolase_1"/>
</dbReference>
<keyword evidence="3" id="KW-0378">Hydrolase</keyword>
<gene>
    <name evidence="3" type="ORF">NK667_04605</name>
</gene>
<evidence type="ECO:0000256" key="1">
    <source>
        <dbReference type="ARBA" id="ARBA00008645"/>
    </source>
</evidence>
<dbReference type="Pfam" id="PF12697">
    <property type="entry name" value="Abhydrolase_6"/>
    <property type="match status" value="1"/>
</dbReference>
<dbReference type="RefSeq" id="WP_054613978.1">
    <property type="nucleotide sequence ID" value="NZ_CP101125.1"/>
</dbReference>
<dbReference type="PANTHER" id="PTHR43039">
    <property type="entry name" value="ESTERASE-RELATED"/>
    <property type="match status" value="1"/>
</dbReference>
<organism evidence="3 4">
    <name type="scientific">Pseudomonas nunensis</name>
    <dbReference type="NCBI Taxonomy" id="2961896"/>
    <lineage>
        <taxon>Bacteria</taxon>
        <taxon>Pseudomonadati</taxon>
        <taxon>Pseudomonadota</taxon>
        <taxon>Gammaproteobacteria</taxon>
        <taxon>Pseudomonadales</taxon>
        <taxon>Pseudomonadaceae</taxon>
        <taxon>Pseudomonas</taxon>
    </lineage>
</organism>
<evidence type="ECO:0000313" key="3">
    <source>
        <dbReference type="EMBL" id="UTO15651.1"/>
    </source>
</evidence>
<proteinExistence type="inferred from homology"/>
<dbReference type="InterPro" id="IPR029058">
    <property type="entry name" value="AB_hydrolase_fold"/>
</dbReference>
<sequence length="273" mass="29610">MSVHIRNNVRVQGSGPATLVFAHGFGCDQNMWRLVEPAFRKSFQTILFDVVGCGKSDLSAYEIVRYSSLKGYAQDIVEIIEEFADGPVIFVGHSVSAMAGVIAANMRPELIGAHVMVGPSPSYINDGEYFGGFSREDIDSLLETLESNYLGWSSSMAPAIMGAPGQPHLGVELTNSFCQTDPDIAKRFARVTFLSDNRNDVAKLLAPALIIQSSDDIIAPVEVGRYLNKVIPDNRLEVIENVGHCPHLSAPDLCINSIQSFIESVQGRIAHGG</sequence>
<keyword evidence="4" id="KW-1185">Reference proteome</keyword>
<dbReference type="Gene3D" id="3.40.50.1820">
    <property type="entry name" value="alpha/beta hydrolase"/>
    <property type="match status" value="1"/>
</dbReference>
<evidence type="ECO:0000259" key="2">
    <source>
        <dbReference type="Pfam" id="PF12697"/>
    </source>
</evidence>
<reference evidence="3" key="1">
    <citation type="submission" date="2022-07" db="EMBL/GenBank/DDBJ databases">
        <title>Pseudomonas nunamit sp. nov. an antifungal species isolated from Greenland.</title>
        <authorList>
            <person name="Ntana F."/>
            <person name="Hennessy R.C."/>
            <person name="Zervas A."/>
            <person name="Stougaard P."/>
        </authorList>
    </citation>
    <scope>NUCLEOTIDE SEQUENCE</scope>
    <source>
        <strain evidence="3">In5</strain>
    </source>
</reference>
<feature type="domain" description="AB hydrolase-1" evidence="2">
    <location>
        <begin position="19"/>
        <end position="253"/>
    </location>
</feature>
<protein>
    <submittedName>
        <fullName evidence="3">Alpha/beta hydrolase</fullName>
    </submittedName>
</protein>
<comment type="similarity">
    <text evidence="1">Belongs to the AB hydrolase superfamily.</text>
</comment>
<dbReference type="SUPFAM" id="SSF53474">
    <property type="entry name" value="alpha/beta-Hydrolases"/>
    <property type="match status" value="1"/>
</dbReference>
<dbReference type="EMBL" id="CP101125">
    <property type="protein sequence ID" value="UTO15651.1"/>
    <property type="molecule type" value="Genomic_DNA"/>
</dbReference>
<evidence type="ECO:0000313" key="4">
    <source>
        <dbReference type="Proteomes" id="UP001059607"/>
    </source>
</evidence>
<name>A0ABY5EIT9_9PSED</name>